<dbReference type="InterPro" id="IPR001751">
    <property type="entry name" value="S100/CaBP7/8-like_CS"/>
</dbReference>
<dbReference type="GO" id="GO:0048306">
    <property type="term" value="F:calcium-dependent protein binding"/>
    <property type="evidence" value="ECO:0007669"/>
    <property type="project" value="TreeGrafter"/>
</dbReference>
<keyword evidence="8" id="KW-1185">Reference proteome</keyword>
<dbReference type="CDD" id="cd00213">
    <property type="entry name" value="S-100"/>
    <property type="match status" value="1"/>
</dbReference>
<dbReference type="Proteomes" id="UP001178508">
    <property type="component" value="Chromosome 8"/>
</dbReference>
<name>A0AAV1FN01_XYRNO</name>
<evidence type="ECO:0000256" key="3">
    <source>
        <dbReference type="ARBA" id="ARBA00022737"/>
    </source>
</evidence>
<dbReference type="Gene3D" id="1.10.238.10">
    <property type="entry name" value="EF-hand"/>
    <property type="match status" value="2"/>
</dbReference>
<dbReference type="PANTHER" id="PTHR11639">
    <property type="entry name" value="S100 CALCIUM-BINDING PROTEIN"/>
    <property type="match status" value="1"/>
</dbReference>
<protein>
    <recommendedName>
        <fullName evidence="5">Protein S100</fullName>
    </recommendedName>
    <alternativeName>
        <fullName evidence="5">S100 calcium-binding protein</fullName>
    </alternativeName>
</protein>
<dbReference type="InterPro" id="IPR002048">
    <property type="entry name" value="EF_hand_dom"/>
</dbReference>
<feature type="domain" description="EF-hand" evidence="6">
    <location>
        <begin position="105"/>
        <end position="140"/>
    </location>
</feature>
<dbReference type="InterPro" id="IPR013787">
    <property type="entry name" value="S100_Ca-bd_sub"/>
</dbReference>
<sequence>MSQLFKSIDGLRQIFVQYAGADGNSTTMTKSELAQLLRKECLLQKVTNEDAEKFLKTTMSDLNEAVSLLKKTFYKYSQKDGDPETLSKRELTELLHNELDLKACSHDEKVCKFFSTLDFDKDGVIDFKEYVISVITLGLLASQE</sequence>
<dbReference type="InterPro" id="IPR011992">
    <property type="entry name" value="EF-hand-dom_pair"/>
</dbReference>
<gene>
    <name evidence="7" type="ORF">XNOV1_A012660</name>
</gene>
<dbReference type="GO" id="GO:0005509">
    <property type="term" value="F:calcium ion binding"/>
    <property type="evidence" value="ECO:0007669"/>
    <property type="project" value="InterPro"/>
</dbReference>
<dbReference type="SMART" id="SM01394">
    <property type="entry name" value="S_100"/>
    <property type="match status" value="2"/>
</dbReference>
<dbReference type="Pfam" id="PF01023">
    <property type="entry name" value="S_100"/>
    <property type="match status" value="2"/>
</dbReference>
<dbReference type="InterPro" id="IPR018247">
    <property type="entry name" value="EF_Hand_1_Ca_BS"/>
</dbReference>
<dbReference type="GO" id="GO:0005737">
    <property type="term" value="C:cytoplasm"/>
    <property type="evidence" value="ECO:0007669"/>
    <property type="project" value="TreeGrafter"/>
</dbReference>
<keyword evidence="3" id="KW-0677">Repeat</keyword>
<dbReference type="PROSITE" id="PS00303">
    <property type="entry name" value="S100_CABP"/>
    <property type="match status" value="1"/>
</dbReference>
<evidence type="ECO:0000256" key="1">
    <source>
        <dbReference type="ARBA" id="ARBA00007323"/>
    </source>
</evidence>
<dbReference type="GO" id="GO:0046914">
    <property type="term" value="F:transition metal ion binding"/>
    <property type="evidence" value="ECO:0007669"/>
    <property type="project" value="InterPro"/>
</dbReference>
<reference evidence="7" key="1">
    <citation type="submission" date="2023-08" db="EMBL/GenBank/DDBJ databases">
        <authorList>
            <person name="Alioto T."/>
            <person name="Alioto T."/>
            <person name="Gomez Garrido J."/>
        </authorList>
    </citation>
    <scope>NUCLEOTIDE SEQUENCE</scope>
</reference>
<dbReference type="PANTHER" id="PTHR11639:SF118">
    <property type="entry name" value="PROTEIN S100"/>
    <property type="match status" value="1"/>
</dbReference>
<evidence type="ECO:0000313" key="7">
    <source>
        <dbReference type="EMBL" id="CAJ1062310.1"/>
    </source>
</evidence>
<keyword evidence="2 5" id="KW-0479">Metal-binding</keyword>
<comment type="similarity">
    <text evidence="1 5">Belongs to the S-100 family.</text>
</comment>
<dbReference type="EMBL" id="OY660871">
    <property type="protein sequence ID" value="CAJ1062310.1"/>
    <property type="molecule type" value="Genomic_DNA"/>
</dbReference>
<organism evidence="7 8">
    <name type="scientific">Xyrichtys novacula</name>
    <name type="common">Pearly razorfish</name>
    <name type="synonym">Hemipteronotus novacula</name>
    <dbReference type="NCBI Taxonomy" id="13765"/>
    <lineage>
        <taxon>Eukaryota</taxon>
        <taxon>Metazoa</taxon>
        <taxon>Chordata</taxon>
        <taxon>Craniata</taxon>
        <taxon>Vertebrata</taxon>
        <taxon>Euteleostomi</taxon>
        <taxon>Actinopterygii</taxon>
        <taxon>Neopterygii</taxon>
        <taxon>Teleostei</taxon>
        <taxon>Neoteleostei</taxon>
        <taxon>Acanthomorphata</taxon>
        <taxon>Eupercaria</taxon>
        <taxon>Labriformes</taxon>
        <taxon>Labridae</taxon>
        <taxon>Xyrichtys</taxon>
    </lineage>
</organism>
<dbReference type="InterPro" id="IPR034325">
    <property type="entry name" value="S-100_dom"/>
</dbReference>
<dbReference type="AlphaFoldDB" id="A0AAV1FN01"/>
<keyword evidence="4 5" id="KW-0106">Calcium</keyword>
<evidence type="ECO:0000256" key="4">
    <source>
        <dbReference type="ARBA" id="ARBA00022837"/>
    </source>
</evidence>
<evidence type="ECO:0000313" key="8">
    <source>
        <dbReference type="Proteomes" id="UP001178508"/>
    </source>
</evidence>
<dbReference type="PROSITE" id="PS00018">
    <property type="entry name" value="EF_HAND_1"/>
    <property type="match status" value="1"/>
</dbReference>
<accession>A0AAV1FN01</accession>
<dbReference type="SUPFAM" id="SSF47473">
    <property type="entry name" value="EF-hand"/>
    <property type="match status" value="2"/>
</dbReference>
<evidence type="ECO:0000259" key="6">
    <source>
        <dbReference type="PROSITE" id="PS50222"/>
    </source>
</evidence>
<proteinExistence type="inferred from homology"/>
<evidence type="ECO:0000256" key="2">
    <source>
        <dbReference type="ARBA" id="ARBA00022723"/>
    </source>
</evidence>
<evidence type="ECO:0000256" key="5">
    <source>
        <dbReference type="RuleBase" id="RU361184"/>
    </source>
</evidence>
<dbReference type="PROSITE" id="PS50222">
    <property type="entry name" value="EF_HAND_2"/>
    <property type="match status" value="1"/>
</dbReference>